<feature type="region of interest" description="Disordered" evidence="1">
    <location>
        <begin position="1744"/>
        <end position="1790"/>
    </location>
</feature>
<keyword evidence="4" id="KW-1185">Reference proteome</keyword>
<dbReference type="EMBL" id="LWGR01000012">
    <property type="protein sequence ID" value="KZM71658.1"/>
    <property type="molecule type" value="Genomic_DNA"/>
</dbReference>
<reference evidence="3 4" key="1">
    <citation type="submission" date="2016-04" db="EMBL/GenBank/DDBJ databases">
        <authorList>
            <person name="Evans L.H."/>
            <person name="Alamgir A."/>
            <person name="Owens N."/>
            <person name="Weber N.D."/>
            <person name="Virtaneva K."/>
            <person name="Barbian K."/>
            <person name="Babar A."/>
            <person name="Rosenke K."/>
        </authorList>
    </citation>
    <scope>NUCLEOTIDE SEQUENCE [LARGE SCALE GENOMIC DNA]</scope>
    <source>
        <strain evidence="3 4">IFM 0406</strain>
    </source>
</reference>
<dbReference type="Gene3D" id="2.30.30.940">
    <property type="match status" value="1"/>
</dbReference>
<dbReference type="Gene3D" id="3.40.50.300">
    <property type="entry name" value="P-loop containing nucleotide triphosphate hydrolases"/>
    <property type="match status" value="2"/>
</dbReference>
<dbReference type="SUPFAM" id="SSF55464">
    <property type="entry name" value="Origin of replication-binding domain, RBD-like"/>
    <property type="match status" value="1"/>
</dbReference>
<feature type="compositionally biased region" description="Basic and acidic residues" evidence="1">
    <location>
        <begin position="1744"/>
        <end position="1760"/>
    </location>
</feature>
<dbReference type="InterPro" id="IPR027417">
    <property type="entry name" value="P-loop_NTPase"/>
</dbReference>
<dbReference type="SUPFAM" id="SSF52540">
    <property type="entry name" value="P-loop containing nucleoside triphosphate hydrolases"/>
    <property type="match status" value="2"/>
</dbReference>
<evidence type="ECO:0000256" key="1">
    <source>
        <dbReference type="SAM" id="MobiDB-lite"/>
    </source>
</evidence>
<protein>
    <recommendedName>
        <fullName evidence="2">TrwC relaxase domain-containing protein</fullName>
    </recommendedName>
</protein>
<dbReference type="CDD" id="cd18809">
    <property type="entry name" value="SF1_C_RecD"/>
    <property type="match status" value="1"/>
</dbReference>
<evidence type="ECO:0000313" key="3">
    <source>
        <dbReference type="EMBL" id="KZM71658.1"/>
    </source>
</evidence>
<name>A0A161XE93_9NOCA</name>
<dbReference type="Proteomes" id="UP000076512">
    <property type="component" value="Unassembled WGS sequence"/>
</dbReference>
<gene>
    <name evidence="3" type="ORF">AWN90_02740</name>
</gene>
<dbReference type="Pfam" id="PF13604">
    <property type="entry name" value="AAA_30"/>
    <property type="match status" value="1"/>
</dbReference>
<accession>A0A161XE93</accession>
<dbReference type="NCBIfam" id="NF041492">
    <property type="entry name" value="MobF"/>
    <property type="match status" value="1"/>
</dbReference>
<dbReference type="InterPro" id="IPR014862">
    <property type="entry name" value="TrwC"/>
</dbReference>
<proteinExistence type="predicted"/>
<evidence type="ECO:0000259" key="2">
    <source>
        <dbReference type="Pfam" id="PF08751"/>
    </source>
</evidence>
<evidence type="ECO:0000313" key="4">
    <source>
        <dbReference type="Proteomes" id="UP000076512"/>
    </source>
</evidence>
<comment type="caution">
    <text evidence="3">The sequence shown here is derived from an EMBL/GenBank/DDBJ whole genome shotgun (WGS) entry which is preliminary data.</text>
</comment>
<dbReference type="STRING" id="455432.AWN90_02740"/>
<sequence length="1790" mass="194871">MAFDDIDAGDPVSEEQMKALFGEGRHPNATRIEEQVRAAEIAMGAKAKDAARAALAATRLGNPYKVYTGGGAYRQRCAEAFAAANVARGQPRHAALPYEERAVIRTKVAQAMFAEEFDRPPTDDRELSGWVARNSRNATTAVAGFDFTFSPSKSVSALWAVAPRAVADKIKAAHDAAVADALRYLERHHTYTRVGRHGCRQVDVEGLIGTAFVHRDSRAGDPDLHTHVVLANKVRTLDGGWYALDGRLLYQGAVTASEVYNSRLEKHLALMVGVAFEAVPHPDSSKRPTREIVGVDRELCRRWSRRRAQIESKLGELATRFQHRHGREPTSKEMLGLAQQATLETRESKHELRSLGEQRASWWDEAVQVLGSPAAVVEMVYAACHPPRTQPEIIDAVWISRVADDVIATVSEERATWCETHIRSEAERRVRGRVTADQWDTAVEAVVAAALLPNRSIAHRIPDRIATPALLMRRDGTEVYRTAGSQQFTSARILAAERRLLAAAHQRGGRTVSKDTVDAAVRGFADRHSGRGLNAGQEALVREFATCDARFAVAAAPAGTGKTTAMQVLAQAWTAADGTVVGLAPTAAAAAVLGEDIKAATHTIDKLTHTLGRVLAGDDPVVPEWIHDIGPHTLVIIDEIAKTGTLKLDLAVAFLLKRGAKVVGIGDDHQLASVAAGGVVRDIVHATDAHTLTSVMRFIDPDTGRRTAEGPASLALRSGDPAAIAYYLDHGRIHSGTPAAIQDSAYTAWTRDTAAGLDTVMLAPTHEIVHALNERARADRLAVLLGTGGVVGRHAELADGLQASVGDVIITRRNEPRLRISATDSVRNGYRWLVTAVHPDGSITAAHLKSRRRVTLPPTYVAANVDLGYASTISTAQGITVDTCHGVLAGHEDRALLYVMLTRGRHANHAYVPTAPDASEQSPWTYEALHPATVVNTLTDIIGRDGHQRSATTLQREALDPSKRLGHAVDAYTDAIGAVAEHLAGPDTMARIDETADQLYTGLTDQPAWPVLRGHLATLAVEGHDPLDALRAAVAERELDTADDAAAVLDWRLDRTGNHSAGTGPLPWLRAVPTALTRDPIYGPYLAARTRLVAILAGRVEQQAQQWTTATTPTWARPLAGIDPDLIGNLTVWRAALHIDDADRRPAGPPRRYPLAEHRYQDELHGRITAALGNHPNHATNRWATLAHQVSPRILDDPHWPVLAEQLDLGHRDGFDVATLLRHTADSRHLPDELPAAALYWRLITGLEPGALATASNRLRPPWTAVLPDVLGDDLATQVLGDPAWPQLVAAIEATDPAEWPPRLLLESAYTLITATHEDDRGPVRPHEMATTLAWWIDDIVRHTATTSTDLPPEPLDPDADEEAAARAGIIDPDRITEPDTEPPASWVPEPVFDSEPDEDYIEALLADEPASDADDPQHAEDDFDWATAALQAAHSSPRRYPDLPLSEQADQLRQDTADQQRRIAEIQTEISKDDPLDHTGITDPDVLELRARADTQRPYRIAWLDAMERLLDAEVQAATDRARRDELAAELDQKQGHDPHLAELESLLEKTDPAVRAEYADALATLRTGPDNIGIRLDLHLAELAAISSANVAAEVRSEAEIARHALIEFAGGPDQLVDDTDVQLAHLNAAFRLHDQLAHARQLLQKTKTELFHVTTLLRGGRPIPADRAAVDRTTDPIWRLTDSQLDELITNLRQRLAVIGHPDPVCDPNQANRLVTMAIGSNADATQFEQQLAAAHEERQRRAALTDDQRTREDALRIRAASPSAQQNDGAAPVPLPSRDQATELDL</sequence>
<feature type="region of interest" description="Disordered" evidence="1">
    <location>
        <begin position="1372"/>
        <end position="1395"/>
    </location>
</feature>
<organism evidence="3 4">
    <name type="scientific">Nocardia terpenica</name>
    <dbReference type="NCBI Taxonomy" id="455432"/>
    <lineage>
        <taxon>Bacteria</taxon>
        <taxon>Bacillati</taxon>
        <taxon>Actinomycetota</taxon>
        <taxon>Actinomycetes</taxon>
        <taxon>Mycobacteriales</taxon>
        <taxon>Nocardiaceae</taxon>
        <taxon>Nocardia</taxon>
    </lineage>
</organism>
<dbReference type="Pfam" id="PF08751">
    <property type="entry name" value="TrwC"/>
    <property type="match status" value="1"/>
</dbReference>
<feature type="domain" description="TrwC relaxase" evidence="2">
    <location>
        <begin position="9"/>
        <end position="368"/>
    </location>
</feature>